<protein>
    <submittedName>
        <fullName evidence="3">MBL fold metallo-hydrolase</fullName>
    </submittedName>
</protein>
<comment type="caution">
    <text evidence="3">The sequence shown here is derived from an EMBL/GenBank/DDBJ whole genome shotgun (WGS) entry which is preliminary data.</text>
</comment>
<dbReference type="PIRSF" id="PIRSF038896">
    <property type="entry name" value="NAPE-PLD"/>
    <property type="match status" value="1"/>
</dbReference>
<dbReference type="GO" id="GO:0008270">
    <property type="term" value="F:zinc ion binding"/>
    <property type="evidence" value="ECO:0007669"/>
    <property type="project" value="InterPro"/>
</dbReference>
<evidence type="ECO:0000256" key="1">
    <source>
        <dbReference type="SAM" id="MobiDB-lite"/>
    </source>
</evidence>
<feature type="domain" description="Metallo-beta-lactamase" evidence="2">
    <location>
        <begin position="80"/>
        <end position="279"/>
    </location>
</feature>
<organism evidence="3 4">
    <name type="scientific">Vibrio fortis</name>
    <dbReference type="NCBI Taxonomy" id="212667"/>
    <lineage>
        <taxon>Bacteria</taxon>
        <taxon>Pseudomonadati</taxon>
        <taxon>Pseudomonadota</taxon>
        <taxon>Gammaproteobacteria</taxon>
        <taxon>Vibrionales</taxon>
        <taxon>Vibrionaceae</taxon>
        <taxon>Vibrio</taxon>
    </lineage>
</organism>
<evidence type="ECO:0000259" key="2">
    <source>
        <dbReference type="Pfam" id="PF12706"/>
    </source>
</evidence>
<dbReference type="Pfam" id="PF12706">
    <property type="entry name" value="Lactamase_B_2"/>
    <property type="match status" value="1"/>
</dbReference>
<dbReference type="InterPro" id="IPR024884">
    <property type="entry name" value="NAPE-PLD"/>
</dbReference>
<dbReference type="RefSeq" id="WP_150872967.1">
    <property type="nucleotide sequence ID" value="NZ_VWSE01000010.1"/>
</dbReference>
<sequence>MNNLKNHHNKDGSFKNNHPIEMTHRSLKSVMKWKLLESLPKRQSIHHIECDLNKFRNTNESLISWIGHATFLIKHNGLTILTDPHFSKRASPFQWIGPKRTTPPSAQVNHLPNIDIVLISHDHYDHLDKASVLKIHEQQKSNPPLFVLPLGLGKWFKKRGINNWIELDWWESHHIDGWEFTSVPAQHFSGRSLRQDRTLWCGWVARSTADDRKFYFAGDTGYSPDFKAIGDHFNGFDVSMLPIGAYEPQWFMKHIHASPEDAVKMHMDVQSKFSLSMHWGAFMLTNEPMLQPPHKLKQALLKHKIKTSDFVSQDQGAILSLFQ</sequence>
<name>A0A5N3QVG8_9VIBR</name>
<dbReference type="GO" id="GO:0005737">
    <property type="term" value="C:cytoplasm"/>
    <property type="evidence" value="ECO:0007669"/>
    <property type="project" value="TreeGrafter"/>
</dbReference>
<feature type="region of interest" description="Disordered" evidence="1">
    <location>
        <begin position="1"/>
        <end position="20"/>
    </location>
</feature>
<accession>A0A5N3QVG8</accession>
<dbReference type="InterPro" id="IPR001279">
    <property type="entry name" value="Metallo-B-lactamas"/>
</dbReference>
<dbReference type="Proteomes" id="UP000326789">
    <property type="component" value="Unassembled WGS sequence"/>
</dbReference>
<dbReference type="PANTHER" id="PTHR15032:SF4">
    <property type="entry name" value="N-ACYL-PHOSPHATIDYLETHANOLAMINE-HYDROLYZING PHOSPHOLIPASE D"/>
    <property type="match status" value="1"/>
</dbReference>
<dbReference type="SUPFAM" id="SSF56281">
    <property type="entry name" value="Metallo-hydrolase/oxidoreductase"/>
    <property type="match status" value="1"/>
</dbReference>
<dbReference type="EMBL" id="VWSE01000010">
    <property type="protein sequence ID" value="KAB0285255.1"/>
    <property type="molecule type" value="Genomic_DNA"/>
</dbReference>
<evidence type="ECO:0000313" key="3">
    <source>
        <dbReference type="EMBL" id="KAB0285255.1"/>
    </source>
</evidence>
<reference evidence="3 4" key="1">
    <citation type="submission" date="2019-09" db="EMBL/GenBank/DDBJ databases">
        <title>Whole genome sequence of Vibrio fortis.</title>
        <authorList>
            <person name="Das S.K."/>
        </authorList>
    </citation>
    <scope>NUCLEOTIDE SEQUENCE [LARGE SCALE GENOMIC DNA]</scope>
    <source>
        <strain evidence="3 4">AN60</strain>
    </source>
</reference>
<proteinExistence type="predicted"/>
<dbReference type="PANTHER" id="PTHR15032">
    <property type="entry name" value="N-ACYL-PHOSPHATIDYLETHANOLAMINE-HYDROLYZING PHOSPHOLIPASE D"/>
    <property type="match status" value="1"/>
</dbReference>
<dbReference type="Gene3D" id="3.60.15.10">
    <property type="entry name" value="Ribonuclease Z/Hydroxyacylglutathione hydrolase-like"/>
    <property type="match status" value="1"/>
</dbReference>
<dbReference type="GO" id="GO:0070290">
    <property type="term" value="F:N-acylphosphatidylethanolamine-specific phospholipase D activity"/>
    <property type="evidence" value="ECO:0007669"/>
    <property type="project" value="InterPro"/>
</dbReference>
<gene>
    <name evidence="3" type="ORF">F2P58_22245</name>
</gene>
<keyword evidence="3" id="KW-0378">Hydrolase</keyword>
<dbReference type="AlphaFoldDB" id="A0A5N3QVG8"/>
<dbReference type="InterPro" id="IPR036866">
    <property type="entry name" value="RibonucZ/Hydroxyglut_hydro"/>
</dbReference>
<evidence type="ECO:0000313" key="4">
    <source>
        <dbReference type="Proteomes" id="UP000326789"/>
    </source>
</evidence>